<dbReference type="GO" id="GO:0000026">
    <property type="term" value="F:alpha-1,2-mannosyltransferase activity"/>
    <property type="evidence" value="ECO:0007669"/>
    <property type="project" value="TreeGrafter"/>
</dbReference>
<dbReference type="OrthoDB" id="439943at2759"/>
<dbReference type="AlphaFoldDB" id="A0A0D7B8G5"/>
<comment type="similarity">
    <text evidence="1">Belongs to the glycosyltransferase 15 family.</text>
</comment>
<sequence length="399" mass="46288">MYLSLSGRKRTGFISACVAVILYTTYTLACGFYSNRVLQEDLVPSVVIEVPDEALRPDSENVALHNPSDAHESPTKIEAPRPVGIGTANATMVMLARNDEIDGVLSSMATVENRFNREHGYPWTFLNEVEFTEEFKSRVKNATSAHVSFGLIPDEHWSQPNWIDEVMATKGRKKMAQAKIIYADNVPYRNMCRFNSGFFYKQPILQQYRYYWRVEPNVRIMCDVKFDPFDYLRDNNKIYGFTIAFTEWEKTIPTLWSTVKEFMVKHPEYVNEDNALGFLSDNKGKTYNLCHFWSNFEIADMNFWRSEAYEKFFDYLENRGGFYYERWGDAPVHSIAAALFAPKEQLHFFRNIGYRHEPFQHCPSGADYEGLNCECKAGDGLDYAPQSCIRRYENLFSGK</sequence>
<accession>A0A0D7B8G5</accession>
<dbReference type="GO" id="GO:0000032">
    <property type="term" value="P:cell wall mannoprotein biosynthetic process"/>
    <property type="evidence" value="ECO:0007669"/>
    <property type="project" value="TreeGrafter"/>
</dbReference>
<dbReference type="InterPro" id="IPR029044">
    <property type="entry name" value="Nucleotide-diphossugar_trans"/>
</dbReference>
<proteinExistence type="inferred from homology"/>
<evidence type="ECO:0000256" key="3">
    <source>
        <dbReference type="SAM" id="Phobius"/>
    </source>
</evidence>
<protein>
    <submittedName>
        <fullName evidence="4">Glycosyltransferase family 15 protein</fullName>
    </submittedName>
</protein>
<organism evidence="4 5">
    <name type="scientific">Cylindrobasidium torrendii FP15055 ss-10</name>
    <dbReference type="NCBI Taxonomy" id="1314674"/>
    <lineage>
        <taxon>Eukaryota</taxon>
        <taxon>Fungi</taxon>
        <taxon>Dikarya</taxon>
        <taxon>Basidiomycota</taxon>
        <taxon>Agaricomycotina</taxon>
        <taxon>Agaricomycetes</taxon>
        <taxon>Agaricomycetidae</taxon>
        <taxon>Agaricales</taxon>
        <taxon>Marasmiineae</taxon>
        <taxon>Physalacriaceae</taxon>
        <taxon>Cylindrobasidium</taxon>
    </lineage>
</organism>
<keyword evidence="3" id="KW-0472">Membrane</keyword>
<keyword evidence="3" id="KW-1133">Transmembrane helix</keyword>
<dbReference type="EMBL" id="KN880553">
    <property type="protein sequence ID" value="KIY66469.1"/>
    <property type="molecule type" value="Genomic_DNA"/>
</dbReference>
<dbReference type="Pfam" id="PF01793">
    <property type="entry name" value="Glyco_transf_15"/>
    <property type="match status" value="1"/>
</dbReference>
<name>A0A0D7B8G5_9AGAR</name>
<dbReference type="GO" id="GO:0006487">
    <property type="term" value="P:protein N-linked glycosylation"/>
    <property type="evidence" value="ECO:0007669"/>
    <property type="project" value="TreeGrafter"/>
</dbReference>
<dbReference type="PANTHER" id="PTHR31121:SF6">
    <property type="entry name" value="ALPHA-1,2 MANNOSYLTRANSFERASE KTR1"/>
    <property type="match status" value="1"/>
</dbReference>
<evidence type="ECO:0000313" key="4">
    <source>
        <dbReference type="EMBL" id="KIY66469.1"/>
    </source>
</evidence>
<dbReference type="GO" id="GO:0005794">
    <property type="term" value="C:Golgi apparatus"/>
    <property type="evidence" value="ECO:0007669"/>
    <property type="project" value="TreeGrafter"/>
</dbReference>
<dbReference type="FunFam" id="3.90.550.10:FF:000051">
    <property type="entry name" value="Alpha-1,2-mannosyltransferase (Ktr4)"/>
    <property type="match status" value="1"/>
</dbReference>
<evidence type="ECO:0000256" key="1">
    <source>
        <dbReference type="ARBA" id="ARBA00007677"/>
    </source>
</evidence>
<keyword evidence="3" id="KW-0812">Transmembrane</keyword>
<feature type="transmembrane region" description="Helical" evidence="3">
    <location>
        <begin position="12"/>
        <end position="34"/>
    </location>
</feature>
<dbReference type="Gene3D" id="3.90.550.10">
    <property type="entry name" value="Spore Coat Polysaccharide Biosynthesis Protein SpsA, Chain A"/>
    <property type="match status" value="1"/>
</dbReference>
<evidence type="ECO:0000313" key="5">
    <source>
        <dbReference type="Proteomes" id="UP000054007"/>
    </source>
</evidence>
<keyword evidence="2 4" id="KW-0808">Transferase</keyword>
<dbReference type="STRING" id="1314674.A0A0D7B8G5"/>
<dbReference type="SUPFAM" id="SSF53448">
    <property type="entry name" value="Nucleotide-diphospho-sugar transferases"/>
    <property type="match status" value="1"/>
</dbReference>
<dbReference type="PANTHER" id="PTHR31121">
    <property type="entry name" value="ALPHA-1,2 MANNOSYLTRANSFERASE KTR1"/>
    <property type="match status" value="1"/>
</dbReference>
<keyword evidence="5" id="KW-1185">Reference proteome</keyword>
<gene>
    <name evidence="4" type="ORF">CYLTODRAFT_423381</name>
</gene>
<reference evidence="4 5" key="1">
    <citation type="journal article" date="2015" name="Fungal Genet. Biol.">
        <title>Evolution of novel wood decay mechanisms in Agaricales revealed by the genome sequences of Fistulina hepatica and Cylindrobasidium torrendii.</title>
        <authorList>
            <person name="Floudas D."/>
            <person name="Held B.W."/>
            <person name="Riley R."/>
            <person name="Nagy L.G."/>
            <person name="Koehler G."/>
            <person name="Ransdell A.S."/>
            <person name="Younus H."/>
            <person name="Chow J."/>
            <person name="Chiniquy J."/>
            <person name="Lipzen A."/>
            <person name="Tritt A."/>
            <person name="Sun H."/>
            <person name="Haridas S."/>
            <person name="LaButti K."/>
            <person name="Ohm R.A."/>
            <person name="Kues U."/>
            <person name="Blanchette R.A."/>
            <person name="Grigoriev I.V."/>
            <person name="Minto R.E."/>
            <person name="Hibbett D.S."/>
        </authorList>
    </citation>
    <scope>NUCLEOTIDE SEQUENCE [LARGE SCALE GENOMIC DNA]</scope>
    <source>
        <strain evidence="4 5">FP15055 ss-10</strain>
    </source>
</reference>
<dbReference type="GO" id="GO:0016020">
    <property type="term" value="C:membrane"/>
    <property type="evidence" value="ECO:0007669"/>
    <property type="project" value="InterPro"/>
</dbReference>
<evidence type="ECO:0000256" key="2">
    <source>
        <dbReference type="ARBA" id="ARBA00022679"/>
    </source>
</evidence>
<dbReference type="Proteomes" id="UP000054007">
    <property type="component" value="Unassembled WGS sequence"/>
</dbReference>
<dbReference type="InterPro" id="IPR002685">
    <property type="entry name" value="Glyco_trans_15"/>
</dbReference>